<gene>
    <name evidence="11" type="ORF">OIH86_01975</name>
</gene>
<keyword evidence="4" id="KW-0997">Cell inner membrane</keyword>
<organism evidence="11 12">
    <name type="scientific">Metabacillus halosaccharovorans</name>
    <dbReference type="NCBI Taxonomy" id="930124"/>
    <lineage>
        <taxon>Bacteria</taxon>
        <taxon>Bacillati</taxon>
        <taxon>Bacillota</taxon>
        <taxon>Bacilli</taxon>
        <taxon>Bacillales</taxon>
        <taxon>Bacillaceae</taxon>
        <taxon>Metabacillus</taxon>
    </lineage>
</organism>
<keyword evidence="6 9" id="KW-1133">Transmembrane helix</keyword>
<dbReference type="PANTHER" id="PTHR35011">
    <property type="entry name" value="2,3-DIKETO-L-GULONATE TRAP TRANSPORTER SMALL PERMEASE PROTEIN YIAM"/>
    <property type="match status" value="1"/>
</dbReference>
<evidence type="ECO:0000313" key="11">
    <source>
        <dbReference type="EMBL" id="MCV9884416.1"/>
    </source>
</evidence>
<protein>
    <submittedName>
        <fullName evidence="11">TRAP transporter small permease</fullName>
    </submittedName>
</protein>
<dbReference type="RefSeq" id="WP_264141380.1">
    <property type="nucleotide sequence ID" value="NZ_JAOYEY010000018.1"/>
</dbReference>
<reference evidence="11 12" key="1">
    <citation type="submission" date="2022-10" db="EMBL/GenBank/DDBJ databases">
        <title>Draft genome assembly of moderately radiation resistant bacterium Metabacillus halosaccharovorans.</title>
        <authorList>
            <person name="Pal S."/>
            <person name="Gopinathan A."/>
        </authorList>
    </citation>
    <scope>NUCLEOTIDE SEQUENCE [LARGE SCALE GENOMIC DNA]</scope>
    <source>
        <strain evidence="11 12">VITHBRA001</strain>
    </source>
</reference>
<dbReference type="InterPro" id="IPR055348">
    <property type="entry name" value="DctQ"/>
</dbReference>
<feature type="domain" description="Tripartite ATP-independent periplasmic transporters DctQ component" evidence="10">
    <location>
        <begin position="23"/>
        <end position="150"/>
    </location>
</feature>
<evidence type="ECO:0000256" key="8">
    <source>
        <dbReference type="ARBA" id="ARBA00038436"/>
    </source>
</evidence>
<keyword evidence="7 9" id="KW-0472">Membrane</keyword>
<dbReference type="Pfam" id="PF04290">
    <property type="entry name" value="DctQ"/>
    <property type="match status" value="1"/>
</dbReference>
<sequence length="158" mass="18152">MKIGKKVFFNIEEIVSCVFFTIMCISVALGVFARFFELSLVWTDELARYTFIWSVLLGTVVAYKHKKHIVIDALSSLVPKKVNTIIQIIVRLGLLYLFFILLKYGWVLTFQTWGVPTTSLEIPTGFVYLVVPLSSFLLIVYTLIELYQIIFKKVSKPS</sequence>
<dbReference type="Proteomes" id="UP001526147">
    <property type="component" value="Unassembled WGS sequence"/>
</dbReference>
<evidence type="ECO:0000256" key="1">
    <source>
        <dbReference type="ARBA" id="ARBA00004429"/>
    </source>
</evidence>
<comment type="similarity">
    <text evidence="8">Belongs to the TRAP transporter small permease family.</text>
</comment>
<feature type="transmembrane region" description="Helical" evidence="9">
    <location>
        <begin position="46"/>
        <end position="63"/>
    </location>
</feature>
<keyword evidence="5 9" id="KW-0812">Transmembrane</keyword>
<dbReference type="InterPro" id="IPR007387">
    <property type="entry name" value="TRAP_DctQ"/>
</dbReference>
<accession>A0ABT3DC22</accession>
<evidence type="ECO:0000256" key="6">
    <source>
        <dbReference type="ARBA" id="ARBA00022989"/>
    </source>
</evidence>
<evidence type="ECO:0000256" key="7">
    <source>
        <dbReference type="ARBA" id="ARBA00023136"/>
    </source>
</evidence>
<evidence type="ECO:0000256" key="2">
    <source>
        <dbReference type="ARBA" id="ARBA00022448"/>
    </source>
</evidence>
<keyword evidence="3" id="KW-1003">Cell membrane</keyword>
<feature type="transmembrane region" description="Helical" evidence="9">
    <location>
        <begin position="7"/>
        <end position="34"/>
    </location>
</feature>
<comment type="subcellular location">
    <subcellularLocation>
        <location evidence="1">Cell inner membrane</location>
        <topology evidence="1">Multi-pass membrane protein</topology>
    </subcellularLocation>
</comment>
<keyword evidence="2" id="KW-0813">Transport</keyword>
<dbReference type="PANTHER" id="PTHR35011:SF2">
    <property type="entry name" value="2,3-DIKETO-L-GULONATE TRAP TRANSPORTER SMALL PERMEASE PROTEIN YIAM"/>
    <property type="match status" value="1"/>
</dbReference>
<evidence type="ECO:0000256" key="4">
    <source>
        <dbReference type="ARBA" id="ARBA00022519"/>
    </source>
</evidence>
<evidence type="ECO:0000313" key="12">
    <source>
        <dbReference type="Proteomes" id="UP001526147"/>
    </source>
</evidence>
<keyword evidence="12" id="KW-1185">Reference proteome</keyword>
<evidence type="ECO:0000256" key="5">
    <source>
        <dbReference type="ARBA" id="ARBA00022692"/>
    </source>
</evidence>
<feature type="transmembrane region" description="Helical" evidence="9">
    <location>
        <begin position="84"/>
        <end position="106"/>
    </location>
</feature>
<feature type="transmembrane region" description="Helical" evidence="9">
    <location>
        <begin position="126"/>
        <end position="147"/>
    </location>
</feature>
<name>A0ABT3DC22_9BACI</name>
<dbReference type="EMBL" id="JAOYEY010000018">
    <property type="protein sequence ID" value="MCV9884416.1"/>
    <property type="molecule type" value="Genomic_DNA"/>
</dbReference>
<evidence type="ECO:0000259" key="10">
    <source>
        <dbReference type="Pfam" id="PF04290"/>
    </source>
</evidence>
<evidence type="ECO:0000256" key="3">
    <source>
        <dbReference type="ARBA" id="ARBA00022475"/>
    </source>
</evidence>
<comment type="caution">
    <text evidence="11">The sequence shown here is derived from an EMBL/GenBank/DDBJ whole genome shotgun (WGS) entry which is preliminary data.</text>
</comment>
<proteinExistence type="inferred from homology"/>
<evidence type="ECO:0000256" key="9">
    <source>
        <dbReference type="SAM" id="Phobius"/>
    </source>
</evidence>